<protein>
    <submittedName>
        <fullName evidence="3">ADP-heptose:LPS heptosyltransferase</fullName>
    </submittedName>
</protein>
<proteinExistence type="predicted"/>
<dbReference type="GO" id="GO:0008713">
    <property type="term" value="F:ADP-heptose-lipopolysaccharide heptosyltransferase activity"/>
    <property type="evidence" value="ECO:0007669"/>
    <property type="project" value="TreeGrafter"/>
</dbReference>
<evidence type="ECO:0000256" key="2">
    <source>
        <dbReference type="ARBA" id="ARBA00022679"/>
    </source>
</evidence>
<dbReference type="AlphaFoldDB" id="A0A1M4YHT9"/>
<dbReference type="Pfam" id="PF01075">
    <property type="entry name" value="Glyco_transf_9"/>
    <property type="match status" value="1"/>
</dbReference>
<keyword evidence="2 3" id="KW-0808">Transferase</keyword>
<dbReference type="InterPro" id="IPR051199">
    <property type="entry name" value="LPS_LOS_Heptosyltrfase"/>
</dbReference>
<evidence type="ECO:0000256" key="1">
    <source>
        <dbReference type="ARBA" id="ARBA00022676"/>
    </source>
</evidence>
<gene>
    <name evidence="3" type="ORF">SAMN02745781_01321</name>
</gene>
<dbReference type="Proteomes" id="UP000184159">
    <property type="component" value="Unassembled WGS sequence"/>
</dbReference>
<dbReference type="RefSeq" id="WP_072957092.1">
    <property type="nucleotide sequence ID" value="NZ_FQUH01000005.1"/>
</dbReference>
<dbReference type="GO" id="GO:0009244">
    <property type="term" value="P:lipopolysaccharide core region biosynthetic process"/>
    <property type="evidence" value="ECO:0007669"/>
    <property type="project" value="TreeGrafter"/>
</dbReference>
<dbReference type="PANTHER" id="PTHR30160:SF15">
    <property type="entry name" value="GLYCOSYLTRANSFERASE HI_0523-RELATED"/>
    <property type="match status" value="1"/>
</dbReference>
<dbReference type="Gene3D" id="3.40.50.2000">
    <property type="entry name" value="Glycogen Phosphorylase B"/>
    <property type="match status" value="2"/>
</dbReference>
<organism evidence="3 4">
    <name type="scientific">Vibrio gazogenes DSM 21264 = NBRC 103151</name>
    <dbReference type="NCBI Taxonomy" id="1123492"/>
    <lineage>
        <taxon>Bacteria</taxon>
        <taxon>Pseudomonadati</taxon>
        <taxon>Pseudomonadota</taxon>
        <taxon>Gammaproteobacteria</taxon>
        <taxon>Vibrionales</taxon>
        <taxon>Vibrionaceae</taxon>
        <taxon>Vibrio</taxon>
    </lineage>
</organism>
<evidence type="ECO:0000313" key="3">
    <source>
        <dbReference type="EMBL" id="SHF05203.1"/>
    </source>
</evidence>
<accession>A0A1M4YHT9</accession>
<keyword evidence="4" id="KW-1185">Reference proteome</keyword>
<dbReference type="GO" id="GO:0005829">
    <property type="term" value="C:cytosol"/>
    <property type="evidence" value="ECO:0007669"/>
    <property type="project" value="TreeGrafter"/>
</dbReference>
<dbReference type="SUPFAM" id="SSF53756">
    <property type="entry name" value="UDP-Glycosyltransferase/glycogen phosphorylase"/>
    <property type="match status" value="1"/>
</dbReference>
<sequence length="346" mass="40209">MSKGLISKFQLFRDDFRFWLGKIIFDIRKKDFNRNHVENFLFIRSDSKYGDSVISSFAMKAIKENIPNSVIKVISSKNTYDFYQKMEFVDKVYSLKKRPSYFEIFKLTKELGKVDIAINAQDIVKMKDLFLLRMISAESNAGILPDVKMYNLRLKNDGHYVERFNSLLSSFNITKYDSSYIIPLSPHCRERMEPQFKNRKVVFFNPFGSNKSKSMNEETICRIIPIFAHNGYSVFLSSSPLTSDLVKRICQKFNDNVFCDEQCASIDDVATHIDMSNIIVSVDTATVHIATGLKKKTLAIYHPDMVSYTRWHPNNPHSKTFFSQELDNVNAFDEQELQDLWSTMIS</sequence>
<dbReference type="EMBL" id="FQUH01000005">
    <property type="protein sequence ID" value="SHF05203.1"/>
    <property type="molecule type" value="Genomic_DNA"/>
</dbReference>
<evidence type="ECO:0000313" key="4">
    <source>
        <dbReference type="Proteomes" id="UP000184159"/>
    </source>
</evidence>
<dbReference type="InterPro" id="IPR002201">
    <property type="entry name" value="Glyco_trans_9"/>
</dbReference>
<dbReference type="PANTHER" id="PTHR30160">
    <property type="entry name" value="TETRAACYLDISACCHARIDE 4'-KINASE-RELATED"/>
    <property type="match status" value="1"/>
</dbReference>
<reference evidence="4" key="1">
    <citation type="submission" date="2016-11" db="EMBL/GenBank/DDBJ databases">
        <authorList>
            <person name="Varghese N."/>
            <person name="Submissions S."/>
        </authorList>
    </citation>
    <scope>NUCLEOTIDE SEQUENCE [LARGE SCALE GENOMIC DNA]</scope>
    <source>
        <strain evidence="4">DSM 21264</strain>
    </source>
</reference>
<keyword evidence="1" id="KW-0328">Glycosyltransferase</keyword>
<name>A0A1M4YHT9_VIBGA</name>